<evidence type="ECO:0000259" key="7">
    <source>
        <dbReference type="PROSITE" id="PS50178"/>
    </source>
</evidence>
<feature type="region of interest" description="Disordered" evidence="5">
    <location>
        <begin position="15"/>
        <end position="60"/>
    </location>
</feature>
<feature type="domain" description="FYVE-type" evidence="7">
    <location>
        <begin position="1062"/>
        <end position="1122"/>
    </location>
</feature>
<dbReference type="OrthoDB" id="1711136at2759"/>
<dbReference type="InterPro" id="IPR001841">
    <property type="entry name" value="Znf_RING"/>
</dbReference>
<feature type="compositionally biased region" description="Low complexity" evidence="5">
    <location>
        <begin position="81"/>
        <end position="136"/>
    </location>
</feature>
<dbReference type="PANTHER" id="PTHR14879:SF5">
    <property type="entry name" value="RING-TYPE DOMAIN-CONTAINING PROTEIN"/>
    <property type="match status" value="1"/>
</dbReference>
<proteinExistence type="predicted"/>
<organism evidence="8 9">
    <name type="scientific">Nitzschia inconspicua</name>
    <dbReference type="NCBI Taxonomy" id="303405"/>
    <lineage>
        <taxon>Eukaryota</taxon>
        <taxon>Sar</taxon>
        <taxon>Stramenopiles</taxon>
        <taxon>Ochrophyta</taxon>
        <taxon>Bacillariophyta</taxon>
        <taxon>Bacillariophyceae</taxon>
        <taxon>Bacillariophycidae</taxon>
        <taxon>Bacillariales</taxon>
        <taxon>Bacillariaceae</taxon>
        <taxon>Nitzschia</taxon>
    </lineage>
</organism>
<dbReference type="InterPro" id="IPR017455">
    <property type="entry name" value="Znf_FYVE-rel"/>
</dbReference>
<comment type="caution">
    <text evidence="8">The sequence shown here is derived from an EMBL/GenBank/DDBJ whole genome shotgun (WGS) entry which is preliminary data.</text>
</comment>
<gene>
    <name evidence="8" type="ORF">IV203_036794</name>
</gene>
<reference evidence="8" key="1">
    <citation type="journal article" date="2021" name="Sci. Rep.">
        <title>Diploid genomic architecture of Nitzschia inconspicua, an elite biomass production diatom.</title>
        <authorList>
            <person name="Oliver A."/>
            <person name="Podell S."/>
            <person name="Pinowska A."/>
            <person name="Traller J.C."/>
            <person name="Smith S.R."/>
            <person name="McClure R."/>
            <person name="Beliaev A."/>
            <person name="Bohutskyi P."/>
            <person name="Hill E.A."/>
            <person name="Rabines A."/>
            <person name="Zheng H."/>
            <person name="Allen L.Z."/>
            <person name="Kuo A."/>
            <person name="Grigoriev I.V."/>
            <person name="Allen A.E."/>
            <person name="Hazlebeck D."/>
            <person name="Allen E.E."/>
        </authorList>
    </citation>
    <scope>NUCLEOTIDE SEQUENCE</scope>
    <source>
        <strain evidence="8">Hildebrandi</strain>
    </source>
</reference>
<keyword evidence="1" id="KW-0479">Metal-binding</keyword>
<evidence type="ECO:0000313" key="9">
    <source>
        <dbReference type="Proteomes" id="UP000693970"/>
    </source>
</evidence>
<evidence type="ECO:0000256" key="4">
    <source>
        <dbReference type="PROSITE-ProRule" id="PRU00175"/>
    </source>
</evidence>
<dbReference type="InterPro" id="IPR000306">
    <property type="entry name" value="Znf_FYVE"/>
</dbReference>
<keyword evidence="9" id="KW-1185">Reference proteome</keyword>
<evidence type="ECO:0000256" key="1">
    <source>
        <dbReference type="ARBA" id="ARBA00022723"/>
    </source>
</evidence>
<evidence type="ECO:0000256" key="2">
    <source>
        <dbReference type="ARBA" id="ARBA00022771"/>
    </source>
</evidence>
<dbReference type="PROSITE" id="PS50178">
    <property type="entry name" value="ZF_FYVE"/>
    <property type="match status" value="1"/>
</dbReference>
<feature type="region of interest" description="Disordered" evidence="5">
    <location>
        <begin position="839"/>
        <end position="950"/>
    </location>
</feature>
<feature type="region of interest" description="Disordered" evidence="5">
    <location>
        <begin position="81"/>
        <end position="145"/>
    </location>
</feature>
<dbReference type="SMART" id="SM00064">
    <property type="entry name" value="FYVE"/>
    <property type="match status" value="1"/>
</dbReference>
<evidence type="ECO:0000259" key="6">
    <source>
        <dbReference type="PROSITE" id="PS50089"/>
    </source>
</evidence>
<dbReference type="Proteomes" id="UP000693970">
    <property type="component" value="Unassembled WGS sequence"/>
</dbReference>
<dbReference type="Pfam" id="PF13920">
    <property type="entry name" value="zf-C3HC4_3"/>
    <property type="match status" value="1"/>
</dbReference>
<feature type="domain" description="RING-type" evidence="6">
    <location>
        <begin position="1343"/>
        <end position="1378"/>
    </location>
</feature>
<feature type="compositionally biased region" description="Polar residues" evidence="5">
    <location>
        <begin position="178"/>
        <end position="195"/>
    </location>
</feature>
<reference evidence="8" key="2">
    <citation type="submission" date="2021-04" db="EMBL/GenBank/DDBJ databases">
        <authorList>
            <person name="Podell S."/>
        </authorList>
    </citation>
    <scope>NUCLEOTIDE SEQUENCE</scope>
    <source>
        <strain evidence="8">Hildebrandi</strain>
    </source>
</reference>
<feature type="compositionally biased region" description="Basic and acidic residues" evidence="5">
    <location>
        <begin position="332"/>
        <end position="342"/>
    </location>
</feature>
<evidence type="ECO:0000256" key="5">
    <source>
        <dbReference type="SAM" id="MobiDB-lite"/>
    </source>
</evidence>
<evidence type="ECO:0000313" key="8">
    <source>
        <dbReference type="EMBL" id="KAG7361693.1"/>
    </source>
</evidence>
<feature type="region of interest" description="Disordered" evidence="5">
    <location>
        <begin position="178"/>
        <end position="216"/>
    </location>
</feature>
<dbReference type="Pfam" id="PF01363">
    <property type="entry name" value="FYVE"/>
    <property type="match status" value="1"/>
</dbReference>
<evidence type="ECO:0000256" key="3">
    <source>
        <dbReference type="ARBA" id="ARBA00022833"/>
    </source>
</evidence>
<feature type="compositionally biased region" description="Polar residues" evidence="5">
    <location>
        <begin position="923"/>
        <end position="933"/>
    </location>
</feature>
<dbReference type="PANTHER" id="PTHR14879">
    <property type="entry name" value="CASPASE REGULATOR, RING FINGER DOMAIN-CONTAINING"/>
    <property type="match status" value="1"/>
</dbReference>
<accession>A0A9K3PW00</accession>
<feature type="compositionally biased region" description="Polar residues" evidence="5">
    <location>
        <begin position="16"/>
        <end position="60"/>
    </location>
</feature>
<dbReference type="EMBL" id="JAGRRH010000013">
    <property type="protein sequence ID" value="KAG7361693.1"/>
    <property type="molecule type" value="Genomic_DNA"/>
</dbReference>
<dbReference type="PROSITE" id="PS50089">
    <property type="entry name" value="ZF_RING_2"/>
    <property type="match status" value="1"/>
</dbReference>
<feature type="region of interest" description="Disordered" evidence="5">
    <location>
        <begin position="313"/>
        <end position="344"/>
    </location>
</feature>
<name>A0A9K3PW00_9STRA</name>
<dbReference type="CDD" id="cd00065">
    <property type="entry name" value="FYVE_like_SF"/>
    <property type="match status" value="1"/>
</dbReference>
<keyword evidence="2 4" id="KW-0863">Zinc-finger</keyword>
<sequence>MIASESNRTVDVHTAVLSTTSDPSKQSSRSIQIPSNDTQKNSNNAQYYRNPDDSSSSVTNDNLKVLQGSLLSNLELRSSENCVTNNNNNNRNNNNSNHNNRSSTVSSTVPSISYPSRDQSGSSSSSINISSSSSSSCKRRSSSSATKYGSLQLYPTLEEITRTASDFDTDQVEQNWQMASKQRIDSTSSTSYNTAHSDYNNNKNNNHDRNDSNRTMATCKLPPPPSIQAATALTQKYPLGSVSSLQRCSSLGSATPAASTYLTHLSDREDLLSYRGLDGNALTESSVSNSVMGLAAAFSSDIIMQGDDSMYQPTPPLGSPDDDVISGTNDRTYGRSDHRVNPDEAEDDDMLISQKMAAYMGGCSGGGYTPYASTTTDTTVQATVLEQDHPTTTEATIVEYSMIHPNENESVVQAEFVCQRSDYEQSLRHGTSFPPYDSLAPPAHSADENAFRLSSGGADHVDHSNTATEATVIASGPPEKATEQAWSAADAMEAVVLHEGAAREFSVGSIDDLDTKPAAVPFLREDNIDVLPLDENVHADLASSSSDLEQAIAQNDDHDEANLAEIATVVDYDVHPAEMMHDSVQAQFLGTSDLHHLDTEPSNYNSSSRLSTSFAENVVQAEGPREDAMEATVVDSGPIGKATAEAWSTGITEEAVVLGGSDVEVSERQNETSGVLGVVTESPSETIISTLAPVSTANADSAEIVAISDDVHPSEYVDESAVTAEFVSQNPDYVSNVASAVNPTVESSRNENQRDSVNVSIVDAHGSAMAASSEDNMCEAEATLVTIGENSTSGVAAHGVIVTREQSSMSTERQDSVQSLQPQPLEFVTVLEVTDTSGGSNMDNDFYDYPQKPFSVNHRVQSEPTRARAGSNDIRQDPSRVSGDDWTGVPPFGGMDEDEAPPPIIPPVATATRVESAPPAMQRRNSPSNSASGHNDDANTESTSSQREYHGVHHFTNNLARGTNNVMEMLFGNTRPGVARKPISFEMDSLTAWVLPRTLLPSSVIYSEATNSWVATVNTNQRALDRNNVEESSKSLRAFSVPTKKQAICLARAWAPPRMHPFGSNPNCFICETQFAIFRRACHCRNCGVCVCSSCTLQWPSKMLPATYNIKREGTVNICKACDWLCSAFRLALLNGQYDKALALYETGNINLTTPFANVKGELFYPVHCAVLGGNLKLLQWLVDEHCCPLRSIRVSSGKQKDSKSGSYTPILTSKGRSLLNIALTARNIGIVRYLVVDKRMLLWAEKDLSTETLVQNLDLALRILPEESLIGQQTYEQRLDSLLVPEDPINYDRAGNELYQTSEAMDGSVLAVAEHVMLPPTEAATTEHDADEHGAVQQNDDCIICFSNPIDCVVTPCGHQICCLECSNNISRCPVCSVECSFIRVFRA</sequence>
<keyword evidence="3" id="KW-0862">Zinc</keyword>
<protein>
    <submittedName>
        <fullName evidence="8">Zinc finger C3HC4 type domain containing protein</fullName>
    </submittedName>
</protein>
<dbReference type="GO" id="GO:0008270">
    <property type="term" value="F:zinc ion binding"/>
    <property type="evidence" value="ECO:0007669"/>
    <property type="project" value="UniProtKB-KW"/>
</dbReference>
<dbReference type="InterPro" id="IPR051728">
    <property type="entry name" value="RING-FYVE_E3_ubiquitin-ligase"/>
</dbReference>